<sequence>MPKDEKTADPTPETVTVEFKGQKFTFAQDSEDWESPTWIARVQATTTGLLVDWFKFAEQLVGVKKWERLTTTSSKRELKEFLGILLTTVAKECAL</sequence>
<proteinExistence type="predicted"/>
<accession>A0A1G4VFK8</accession>
<organism evidence="1 2">
    <name type="scientific">Mycolicibacterium fluoranthenivorans</name>
    <dbReference type="NCBI Taxonomy" id="258505"/>
    <lineage>
        <taxon>Bacteria</taxon>
        <taxon>Bacillati</taxon>
        <taxon>Actinomycetota</taxon>
        <taxon>Actinomycetes</taxon>
        <taxon>Mycobacteriales</taxon>
        <taxon>Mycobacteriaceae</taxon>
        <taxon>Mycolicibacterium</taxon>
    </lineage>
</organism>
<name>A0A1G4VFK8_9MYCO</name>
<dbReference type="EMBL" id="FMUB01000002">
    <property type="protein sequence ID" value="SCX06001.1"/>
    <property type="molecule type" value="Genomic_DNA"/>
</dbReference>
<dbReference type="STRING" id="1502745.SAMN02799620_00795"/>
<evidence type="ECO:0000313" key="1">
    <source>
        <dbReference type="EMBL" id="SCX06001.1"/>
    </source>
</evidence>
<gene>
    <name evidence="1" type="ORF">SAMN02799620_00795</name>
</gene>
<dbReference type="Proteomes" id="UP000199707">
    <property type="component" value="Unassembled WGS sequence"/>
</dbReference>
<protein>
    <submittedName>
        <fullName evidence="1">Uncharacterized protein</fullName>
    </submittedName>
</protein>
<dbReference type="AlphaFoldDB" id="A0A1G4VFK8"/>
<evidence type="ECO:0000313" key="2">
    <source>
        <dbReference type="Proteomes" id="UP000199707"/>
    </source>
</evidence>
<reference evidence="2" key="1">
    <citation type="submission" date="2016-10" db="EMBL/GenBank/DDBJ databases">
        <authorList>
            <person name="Varghese N."/>
            <person name="Submissions S."/>
        </authorList>
    </citation>
    <scope>NUCLEOTIDE SEQUENCE [LARGE SCALE GENOMIC DNA]</scope>
    <source>
        <strain evidence="2">UNC267MFSha1.1M11</strain>
    </source>
</reference>
<dbReference type="RefSeq" id="WP_090354051.1">
    <property type="nucleotide sequence ID" value="NZ_FMUB01000002.1"/>
</dbReference>